<evidence type="ECO:0000313" key="10">
    <source>
        <dbReference type="Proteomes" id="UP000663791"/>
    </source>
</evidence>
<evidence type="ECO:0000256" key="7">
    <source>
        <dbReference type="SAM" id="SignalP"/>
    </source>
</evidence>
<dbReference type="GO" id="GO:0005507">
    <property type="term" value="F:copper ion binding"/>
    <property type="evidence" value="ECO:0007669"/>
    <property type="project" value="InterPro"/>
</dbReference>
<feature type="chain" id="PRO_5038744731" evidence="7">
    <location>
        <begin position="22"/>
        <end position="211"/>
    </location>
</feature>
<proteinExistence type="predicted"/>
<dbReference type="Proteomes" id="UP000663791">
    <property type="component" value="Unassembled WGS sequence"/>
</dbReference>
<dbReference type="PANTHER" id="PTHR34820:SF4">
    <property type="entry name" value="INNER MEMBRANE PROTEIN YEBZ"/>
    <property type="match status" value="1"/>
</dbReference>
<evidence type="ECO:0000256" key="3">
    <source>
        <dbReference type="ARBA" id="ARBA00022729"/>
    </source>
</evidence>
<keyword evidence="2" id="KW-0479">Metal-binding</keyword>
<feature type="domain" description="CopC" evidence="8">
    <location>
        <begin position="29"/>
        <end position="121"/>
    </location>
</feature>
<dbReference type="GO" id="GO:0030313">
    <property type="term" value="C:cell envelope"/>
    <property type="evidence" value="ECO:0007669"/>
    <property type="project" value="UniProtKB-SubCell"/>
</dbReference>
<evidence type="ECO:0000259" key="8">
    <source>
        <dbReference type="Pfam" id="PF04234"/>
    </source>
</evidence>
<evidence type="ECO:0000256" key="6">
    <source>
        <dbReference type="SAM" id="Phobius"/>
    </source>
</evidence>
<evidence type="ECO:0000313" key="9">
    <source>
        <dbReference type="EMBL" id="MBM9459664.1"/>
    </source>
</evidence>
<keyword evidence="3 7" id="KW-0732">Signal</keyword>
<dbReference type="InterPro" id="IPR014755">
    <property type="entry name" value="Cu-Rt/internalin_Ig-like"/>
</dbReference>
<dbReference type="Gene3D" id="2.60.40.1220">
    <property type="match status" value="1"/>
</dbReference>
<accession>A0A938Y9E6</accession>
<organism evidence="9 10">
    <name type="scientific">Nocardioides faecalis</name>
    <dbReference type="NCBI Taxonomy" id="2803858"/>
    <lineage>
        <taxon>Bacteria</taxon>
        <taxon>Bacillati</taxon>
        <taxon>Actinomycetota</taxon>
        <taxon>Actinomycetes</taxon>
        <taxon>Propionibacteriales</taxon>
        <taxon>Nocardioidaceae</taxon>
        <taxon>Nocardioides</taxon>
    </lineage>
</organism>
<dbReference type="Pfam" id="PF04234">
    <property type="entry name" value="CopC"/>
    <property type="match status" value="1"/>
</dbReference>
<keyword evidence="6" id="KW-0812">Transmembrane</keyword>
<dbReference type="GO" id="GO:0005886">
    <property type="term" value="C:plasma membrane"/>
    <property type="evidence" value="ECO:0007669"/>
    <property type="project" value="TreeGrafter"/>
</dbReference>
<dbReference type="InterPro" id="IPR014756">
    <property type="entry name" value="Ig_E-set"/>
</dbReference>
<evidence type="ECO:0000256" key="1">
    <source>
        <dbReference type="ARBA" id="ARBA00004196"/>
    </source>
</evidence>
<dbReference type="RefSeq" id="WP_205290971.1">
    <property type="nucleotide sequence ID" value="NZ_CP074406.1"/>
</dbReference>
<dbReference type="InterPro" id="IPR007348">
    <property type="entry name" value="CopC_dom"/>
</dbReference>
<feature type="compositionally biased region" description="Low complexity" evidence="5">
    <location>
        <begin position="153"/>
        <end position="169"/>
    </location>
</feature>
<sequence>MIARTLVALLAVALGLLGALAWQPPASAHASLVSADPADGTRLDTLPAQVRLEFSEPMSAPAYVVVTAPDGTQVQQGEAAVADTRVSIALSGAGAEGTYGLAFRAVSADGHPVSGRLVFVVGDGPLEEPYVPPGQDAGDAGTGAPEAASEQAGDTSSGTSSDKASSRSGTDGGGVSLTQVQVGVGAVLFLLAGGLLLWSRRVGPGDAGPGD</sequence>
<evidence type="ECO:0000256" key="4">
    <source>
        <dbReference type="ARBA" id="ARBA00023008"/>
    </source>
</evidence>
<evidence type="ECO:0000256" key="2">
    <source>
        <dbReference type="ARBA" id="ARBA00022723"/>
    </source>
</evidence>
<comment type="subcellular location">
    <subcellularLocation>
        <location evidence="1">Cell envelope</location>
    </subcellularLocation>
</comment>
<dbReference type="SUPFAM" id="SSF81296">
    <property type="entry name" value="E set domains"/>
    <property type="match status" value="1"/>
</dbReference>
<protein>
    <submittedName>
        <fullName evidence="9">Copper resistance protein CopC</fullName>
    </submittedName>
</protein>
<keyword evidence="10" id="KW-1185">Reference proteome</keyword>
<feature type="transmembrane region" description="Helical" evidence="6">
    <location>
        <begin position="180"/>
        <end position="198"/>
    </location>
</feature>
<dbReference type="GO" id="GO:0042597">
    <property type="term" value="C:periplasmic space"/>
    <property type="evidence" value="ECO:0007669"/>
    <property type="project" value="InterPro"/>
</dbReference>
<evidence type="ECO:0000256" key="5">
    <source>
        <dbReference type="SAM" id="MobiDB-lite"/>
    </source>
</evidence>
<gene>
    <name evidence="9" type="ORF">JK386_07095</name>
</gene>
<reference evidence="9" key="1">
    <citation type="submission" date="2021-01" db="EMBL/GenBank/DDBJ databases">
        <title>Novel species in genus Nocardioides.</title>
        <authorList>
            <person name="Zhang G."/>
        </authorList>
    </citation>
    <scope>NUCLEOTIDE SEQUENCE</scope>
    <source>
        <strain evidence="9">Zg-536</strain>
    </source>
</reference>
<dbReference type="PANTHER" id="PTHR34820">
    <property type="entry name" value="INNER MEMBRANE PROTEIN YEBZ"/>
    <property type="match status" value="1"/>
</dbReference>
<dbReference type="GO" id="GO:0046688">
    <property type="term" value="P:response to copper ion"/>
    <property type="evidence" value="ECO:0007669"/>
    <property type="project" value="InterPro"/>
</dbReference>
<comment type="caution">
    <text evidence="9">The sequence shown here is derived from an EMBL/GenBank/DDBJ whole genome shotgun (WGS) entry which is preliminary data.</text>
</comment>
<dbReference type="AlphaFoldDB" id="A0A938Y9E6"/>
<name>A0A938Y9E6_9ACTN</name>
<feature type="region of interest" description="Disordered" evidence="5">
    <location>
        <begin position="127"/>
        <end position="174"/>
    </location>
</feature>
<keyword evidence="6" id="KW-0472">Membrane</keyword>
<dbReference type="GO" id="GO:0006825">
    <property type="term" value="P:copper ion transport"/>
    <property type="evidence" value="ECO:0007669"/>
    <property type="project" value="InterPro"/>
</dbReference>
<feature type="signal peptide" evidence="7">
    <location>
        <begin position="1"/>
        <end position="21"/>
    </location>
</feature>
<dbReference type="InterPro" id="IPR032694">
    <property type="entry name" value="CopC/D"/>
</dbReference>
<dbReference type="EMBL" id="JAERTX010000005">
    <property type="protein sequence ID" value="MBM9459664.1"/>
    <property type="molecule type" value="Genomic_DNA"/>
</dbReference>
<keyword evidence="4" id="KW-0186">Copper</keyword>
<keyword evidence="6" id="KW-1133">Transmembrane helix</keyword>